<sequence>MVKLCSLVFFVWIAVVSNGVLAGKLDWVKVVKRPACNRFDVSVSIDCDRGLIKRPSNYWFKKLCGYCREGIQKYWSRKISYGGSTWKVNVYTVLKSKGDRKKIKLRYYKREGWFFSSTRSHNSDILKMTVKYLAYKSNAALRFKRTCAHEIGHSFLKAARGLTYSWGHKGTSSIFGKIKSNAPSYPSRGEIDLMKYYRGKASNYYSRSIAAKSDVKDLVFKVGDTFTTNSGKC</sequence>
<feature type="signal peptide" evidence="1">
    <location>
        <begin position="1"/>
        <end position="22"/>
    </location>
</feature>
<dbReference type="RefSeq" id="XP_013396473.1">
    <property type="nucleotide sequence ID" value="XM_013541019.2"/>
</dbReference>
<evidence type="ECO:0000313" key="3">
    <source>
        <dbReference type="RefSeq" id="XP_013396473.1"/>
    </source>
</evidence>
<protein>
    <submittedName>
        <fullName evidence="3">Uncharacterized protein LOC106163435</fullName>
    </submittedName>
</protein>
<dbReference type="InParanoid" id="A0A1S3IE90"/>
<proteinExistence type="predicted"/>
<accession>A0A1S3IE90</accession>
<organism evidence="2 3">
    <name type="scientific">Lingula anatina</name>
    <name type="common">Brachiopod</name>
    <name type="synonym">Lingula unguis</name>
    <dbReference type="NCBI Taxonomy" id="7574"/>
    <lineage>
        <taxon>Eukaryota</taxon>
        <taxon>Metazoa</taxon>
        <taxon>Spiralia</taxon>
        <taxon>Lophotrochozoa</taxon>
        <taxon>Brachiopoda</taxon>
        <taxon>Linguliformea</taxon>
        <taxon>Lingulata</taxon>
        <taxon>Lingulida</taxon>
        <taxon>Linguloidea</taxon>
        <taxon>Lingulidae</taxon>
        <taxon>Lingula</taxon>
    </lineage>
</organism>
<dbReference type="KEGG" id="lak:106163435"/>
<feature type="chain" id="PRO_5010299116" evidence="1">
    <location>
        <begin position="23"/>
        <end position="233"/>
    </location>
</feature>
<name>A0A1S3IE90_LINAN</name>
<keyword evidence="1" id="KW-0732">Signal</keyword>
<dbReference type="AlphaFoldDB" id="A0A1S3IE90"/>
<gene>
    <name evidence="3" type="primary">LOC106163435</name>
</gene>
<keyword evidence="2" id="KW-1185">Reference proteome</keyword>
<reference evidence="3" key="1">
    <citation type="submission" date="2025-08" db="UniProtKB">
        <authorList>
            <consortium name="RefSeq"/>
        </authorList>
    </citation>
    <scope>IDENTIFICATION</scope>
    <source>
        <tissue evidence="3">Gonads</tissue>
    </source>
</reference>
<evidence type="ECO:0000313" key="2">
    <source>
        <dbReference type="Proteomes" id="UP000085678"/>
    </source>
</evidence>
<evidence type="ECO:0000256" key="1">
    <source>
        <dbReference type="SAM" id="SignalP"/>
    </source>
</evidence>
<dbReference type="GeneID" id="106163435"/>
<dbReference type="Proteomes" id="UP000085678">
    <property type="component" value="Unplaced"/>
</dbReference>